<keyword evidence="2" id="KW-1185">Reference proteome</keyword>
<accession>A0AAN8XA02</accession>
<proteinExistence type="predicted"/>
<dbReference type="AlphaFoldDB" id="A0AAN8XA02"/>
<evidence type="ECO:0000313" key="1">
    <source>
        <dbReference type="EMBL" id="KAK7074915.1"/>
    </source>
</evidence>
<dbReference type="EMBL" id="JAXCGZ010011411">
    <property type="protein sequence ID" value="KAK7074915.1"/>
    <property type="molecule type" value="Genomic_DNA"/>
</dbReference>
<name>A0AAN8XA02_HALRR</name>
<organism evidence="1 2">
    <name type="scientific">Halocaridina rubra</name>
    <name type="common">Hawaiian red shrimp</name>
    <dbReference type="NCBI Taxonomy" id="373956"/>
    <lineage>
        <taxon>Eukaryota</taxon>
        <taxon>Metazoa</taxon>
        <taxon>Ecdysozoa</taxon>
        <taxon>Arthropoda</taxon>
        <taxon>Crustacea</taxon>
        <taxon>Multicrustacea</taxon>
        <taxon>Malacostraca</taxon>
        <taxon>Eumalacostraca</taxon>
        <taxon>Eucarida</taxon>
        <taxon>Decapoda</taxon>
        <taxon>Pleocyemata</taxon>
        <taxon>Caridea</taxon>
        <taxon>Atyoidea</taxon>
        <taxon>Atyidae</taxon>
        <taxon>Halocaridina</taxon>
    </lineage>
</organism>
<comment type="caution">
    <text evidence="1">The sequence shown here is derived from an EMBL/GenBank/DDBJ whole genome shotgun (WGS) entry which is preliminary data.</text>
</comment>
<reference evidence="1 2" key="1">
    <citation type="submission" date="2023-11" db="EMBL/GenBank/DDBJ databases">
        <title>Halocaridina rubra genome assembly.</title>
        <authorList>
            <person name="Smith C."/>
        </authorList>
    </citation>
    <scope>NUCLEOTIDE SEQUENCE [LARGE SCALE GENOMIC DNA]</scope>
    <source>
        <strain evidence="1">EP-1</strain>
        <tissue evidence="1">Whole</tissue>
    </source>
</reference>
<dbReference type="Proteomes" id="UP001381693">
    <property type="component" value="Unassembled WGS sequence"/>
</dbReference>
<gene>
    <name evidence="1" type="ORF">SK128_010628</name>
</gene>
<evidence type="ECO:0000313" key="2">
    <source>
        <dbReference type="Proteomes" id="UP001381693"/>
    </source>
</evidence>
<sequence length="111" mass="12418">MAHDVDYKQNKKTKNKLAKKLSPVITVKASFTSFESLKTKTKHKLQALRTVTISISPVVANERGYEDLQFVTVTGSDTAVPAMLVLDSNTIQKASIVTERNKRMAYFLSQQ</sequence>
<protein>
    <submittedName>
        <fullName evidence="1">Uncharacterized protein</fullName>
    </submittedName>
</protein>